<reference evidence="1" key="1">
    <citation type="submission" date="2022-10" db="EMBL/GenBank/DDBJ databases">
        <authorList>
            <person name="Chen Y."/>
            <person name="Dougan E. K."/>
            <person name="Chan C."/>
            <person name="Rhodes N."/>
            <person name="Thang M."/>
        </authorList>
    </citation>
    <scope>NUCLEOTIDE SEQUENCE</scope>
</reference>
<gene>
    <name evidence="1" type="ORF">C1SCF055_LOCUS19294</name>
</gene>
<evidence type="ECO:0000313" key="2">
    <source>
        <dbReference type="EMBL" id="CAL4779774.1"/>
    </source>
</evidence>
<dbReference type="EMBL" id="CAMXCT020001716">
    <property type="protein sequence ID" value="CAL1145837.1"/>
    <property type="molecule type" value="Genomic_DNA"/>
</dbReference>
<dbReference type="EMBL" id="CAMXCT010001716">
    <property type="protein sequence ID" value="CAI3992462.1"/>
    <property type="molecule type" value="Genomic_DNA"/>
</dbReference>
<dbReference type="EMBL" id="CAMXCT030001716">
    <property type="protein sequence ID" value="CAL4779774.1"/>
    <property type="molecule type" value="Genomic_DNA"/>
</dbReference>
<dbReference type="AlphaFoldDB" id="A0A9P1CHQ4"/>
<evidence type="ECO:0000313" key="1">
    <source>
        <dbReference type="EMBL" id="CAI3992462.1"/>
    </source>
</evidence>
<organism evidence="1">
    <name type="scientific">Cladocopium goreaui</name>
    <dbReference type="NCBI Taxonomy" id="2562237"/>
    <lineage>
        <taxon>Eukaryota</taxon>
        <taxon>Sar</taxon>
        <taxon>Alveolata</taxon>
        <taxon>Dinophyceae</taxon>
        <taxon>Suessiales</taxon>
        <taxon>Symbiodiniaceae</taxon>
        <taxon>Cladocopium</taxon>
    </lineage>
</organism>
<evidence type="ECO:0000313" key="3">
    <source>
        <dbReference type="Proteomes" id="UP001152797"/>
    </source>
</evidence>
<dbReference type="Proteomes" id="UP001152797">
    <property type="component" value="Unassembled WGS sequence"/>
</dbReference>
<reference evidence="2 3" key="2">
    <citation type="submission" date="2024-05" db="EMBL/GenBank/DDBJ databases">
        <authorList>
            <person name="Chen Y."/>
            <person name="Shah S."/>
            <person name="Dougan E. K."/>
            <person name="Thang M."/>
            <person name="Chan C."/>
        </authorList>
    </citation>
    <scope>NUCLEOTIDE SEQUENCE [LARGE SCALE GENOMIC DNA]</scope>
</reference>
<accession>A0A9P1CHQ4</accession>
<sequence>MSVFDSAAAFERKCNELRGSARLAKTCHTSHGDRQSNEQDALRQSTSSFHSKVFKQMQFRQEANANWSVKSLEGLIQKGDLTQKEAERIRGRNDFFEFFKLGSIANLDLELFGDLCRAGHSTSTLSRPLSRLPSSALIDNESVSMALPRGNGETPVARMVANSIMAAEFESRTGSWYARVARHSNIEDALNSLDFDQLNSLQGTFLCGGLERCAHELHSSDGGI</sequence>
<protein>
    <submittedName>
        <fullName evidence="1">Uncharacterized protein</fullName>
    </submittedName>
</protein>
<proteinExistence type="predicted"/>
<comment type="caution">
    <text evidence="1">The sequence shown here is derived from an EMBL/GenBank/DDBJ whole genome shotgun (WGS) entry which is preliminary data.</text>
</comment>
<keyword evidence="3" id="KW-1185">Reference proteome</keyword>
<name>A0A9P1CHQ4_9DINO</name>